<name>A0AAD5N686_PARTN</name>
<accession>A0AAD5N686</accession>
<organism evidence="2 3">
    <name type="scientific">Parelaphostrongylus tenuis</name>
    <name type="common">Meningeal worm</name>
    <dbReference type="NCBI Taxonomy" id="148309"/>
    <lineage>
        <taxon>Eukaryota</taxon>
        <taxon>Metazoa</taxon>
        <taxon>Ecdysozoa</taxon>
        <taxon>Nematoda</taxon>
        <taxon>Chromadorea</taxon>
        <taxon>Rhabditida</taxon>
        <taxon>Rhabditina</taxon>
        <taxon>Rhabditomorpha</taxon>
        <taxon>Strongyloidea</taxon>
        <taxon>Metastrongylidae</taxon>
        <taxon>Parelaphostrongylus</taxon>
    </lineage>
</organism>
<proteinExistence type="predicted"/>
<evidence type="ECO:0000256" key="1">
    <source>
        <dbReference type="SAM" id="SignalP"/>
    </source>
</evidence>
<feature type="signal peptide" evidence="1">
    <location>
        <begin position="1"/>
        <end position="18"/>
    </location>
</feature>
<dbReference type="AlphaFoldDB" id="A0AAD5N686"/>
<protein>
    <submittedName>
        <fullName evidence="2">Uncharacterized protein</fullName>
    </submittedName>
</protein>
<dbReference type="EMBL" id="JAHQIW010003470">
    <property type="protein sequence ID" value="KAJ1358784.1"/>
    <property type="molecule type" value="Genomic_DNA"/>
</dbReference>
<gene>
    <name evidence="2" type="ORF">KIN20_017303</name>
</gene>
<reference evidence="2" key="1">
    <citation type="submission" date="2021-06" db="EMBL/GenBank/DDBJ databases">
        <title>Parelaphostrongylus tenuis whole genome reference sequence.</title>
        <authorList>
            <person name="Garwood T.J."/>
            <person name="Larsen P.A."/>
            <person name="Fountain-Jones N.M."/>
            <person name="Garbe J.R."/>
            <person name="Macchietto M.G."/>
            <person name="Kania S.A."/>
            <person name="Gerhold R.W."/>
            <person name="Richards J.E."/>
            <person name="Wolf T.M."/>
        </authorList>
    </citation>
    <scope>NUCLEOTIDE SEQUENCE</scope>
    <source>
        <strain evidence="2">MNPRO001-30</strain>
        <tissue evidence="2">Meninges</tissue>
    </source>
</reference>
<evidence type="ECO:0000313" key="2">
    <source>
        <dbReference type="EMBL" id="KAJ1358784.1"/>
    </source>
</evidence>
<dbReference type="Proteomes" id="UP001196413">
    <property type="component" value="Unassembled WGS sequence"/>
</dbReference>
<keyword evidence="1" id="KW-0732">Signal</keyword>
<keyword evidence="3" id="KW-1185">Reference proteome</keyword>
<sequence length="193" mass="21045">MLVMHICVLCFTAEKSIAENFRSDKITQTIRCDESNGYLMAQFFPLTILNVAPRNGHEASTSLVSSNKHEIKIVVKRELLTLILLCAKISSLVVELMMSGGEMIADTCCLKKAICVLKPQYSFQQATTAKMLRHEIGDSARTAVLETLTGRPVASSSVQTATAVLVTVAIANPVSANLLCLIIEWECLVTTLI</sequence>
<evidence type="ECO:0000313" key="3">
    <source>
        <dbReference type="Proteomes" id="UP001196413"/>
    </source>
</evidence>
<feature type="chain" id="PRO_5042271788" evidence="1">
    <location>
        <begin position="19"/>
        <end position="193"/>
    </location>
</feature>
<comment type="caution">
    <text evidence="2">The sequence shown here is derived from an EMBL/GenBank/DDBJ whole genome shotgun (WGS) entry which is preliminary data.</text>
</comment>